<accession>A0A9W9U5P3</accession>
<dbReference type="AlphaFoldDB" id="A0A9W9U5P3"/>
<comment type="caution">
    <text evidence="2">The sequence shown here is derived from an EMBL/GenBank/DDBJ whole genome shotgun (WGS) entry which is preliminary data.</text>
</comment>
<dbReference type="InterPro" id="IPR000591">
    <property type="entry name" value="DEP_dom"/>
</dbReference>
<evidence type="ECO:0000259" key="1">
    <source>
        <dbReference type="PROSITE" id="PS50186"/>
    </source>
</evidence>
<keyword evidence="3" id="KW-1185">Reference proteome</keyword>
<dbReference type="Proteomes" id="UP001147746">
    <property type="component" value="Unassembled WGS sequence"/>
</dbReference>
<evidence type="ECO:0000313" key="3">
    <source>
        <dbReference type="Proteomes" id="UP001147746"/>
    </source>
</evidence>
<dbReference type="PROSITE" id="PS50186">
    <property type="entry name" value="DEP"/>
    <property type="match status" value="1"/>
</dbReference>
<name>A0A9W9U5P3_9EURO</name>
<reference evidence="2" key="2">
    <citation type="journal article" date="2023" name="IMA Fungus">
        <title>Comparative genomic study of the Penicillium genus elucidates a diverse pangenome and 15 lateral gene transfer events.</title>
        <authorList>
            <person name="Petersen C."/>
            <person name="Sorensen T."/>
            <person name="Nielsen M.R."/>
            <person name="Sondergaard T.E."/>
            <person name="Sorensen J.L."/>
            <person name="Fitzpatrick D.A."/>
            <person name="Frisvad J.C."/>
            <person name="Nielsen K.L."/>
        </authorList>
    </citation>
    <scope>NUCLEOTIDE SEQUENCE</scope>
    <source>
        <strain evidence="2">IBT 21472</strain>
    </source>
</reference>
<gene>
    <name evidence="2" type="ORF">N7476_004955</name>
</gene>
<evidence type="ECO:0000313" key="2">
    <source>
        <dbReference type="EMBL" id="KAJ5318535.1"/>
    </source>
</evidence>
<reference evidence="2" key="1">
    <citation type="submission" date="2022-12" db="EMBL/GenBank/DDBJ databases">
        <authorList>
            <person name="Petersen C."/>
        </authorList>
    </citation>
    <scope>NUCLEOTIDE SEQUENCE</scope>
    <source>
        <strain evidence="2">IBT 21472</strain>
    </source>
</reference>
<protein>
    <recommendedName>
        <fullName evidence="1">DEP domain-containing protein</fullName>
    </recommendedName>
</protein>
<dbReference type="EMBL" id="JAPZBO010000004">
    <property type="protein sequence ID" value="KAJ5318535.1"/>
    <property type="molecule type" value="Genomic_DNA"/>
</dbReference>
<sequence length="214" mass="24968">MNQVQQLFNRFANAGLIKHINYGGSLNFPFKGKIFQLAPKGINILRWFRHREVLKGRAIDCLMSSYKSFLLIQLERDLETDKILHSKPFVEAMFTLFARQYEVESDAAICLSSRHETTDQLQNFAIRNQKLKSSESYFHMFKGERLLKWVMNFSTVVDLQEACFVANFFIIYDLIMMVRNSRTDNGGNYAGLYTFQHTIYGITDRGSWVCDRIS</sequence>
<proteinExistence type="predicted"/>
<dbReference type="SUPFAM" id="SSF46785">
    <property type="entry name" value="Winged helix' DNA-binding domain"/>
    <property type="match status" value="1"/>
</dbReference>
<dbReference type="GO" id="GO:0035556">
    <property type="term" value="P:intracellular signal transduction"/>
    <property type="evidence" value="ECO:0007669"/>
    <property type="project" value="InterPro"/>
</dbReference>
<organism evidence="2 3">
    <name type="scientific">Penicillium atrosanguineum</name>
    <dbReference type="NCBI Taxonomy" id="1132637"/>
    <lineage>
        <taxon>Eukaryota</taxon>
        <taxon>Fungi</taxon>
        <taxon>Dikarya</taxon>
        <taxon>Ascomycota</taxon>
        <taxon>Pezizomycotina</taxon>
        <taxon>Eurotiomycetes</taxon>
        <taxon>Eurotiomycetidae</taxon>
        <taxon>Eurotiales</taxon>
        <taxon>Aspergillaceae</taxon>
        <taxon>Penicillium</taxon>
    </lineage>
</organism>
<dbReference type="InterPro" id="IPR036390">
    <property type="entry name" value="WH_DNA-bd_sf"/>
</dbReference>
<feature type="domain" description="DEP" evidence="1">
    <location>
        <begin position="139"/>
        <end position="197"/>
    </location>
</feature>